<keyword evidence="3" id="KW-1185">Reference proteome</keyword>
<dbReference type="Proteomes" id="UP001075354">
    <property type="component" value="Chromosome 4"/>
</dbReference>
<reference evidence="2" key="1">
    <citation type="submission" date="2022-12" db="EMBL/GenBank/DDBJ databases">
        <title>Chromosome-level genome assembly of the bean flower thrips Megalurothrips usitatus.</title>
        <authorList>
            <person name="Ma L."/>
            <person name="Liu Q."/>
            <person name="Li H."/>
            <person name="Cai W."/>
        </authorList>
    </citation>
    <scope>NUCLEOTIDE SEQUENCE</scope>
    <source>
        <strain evidence="2">Cailab_2022a</strain>
    </source>
</reference>
<comment type="caution">
    <text evidence="2">The sequence shown here is derived from an EMBL/GenBank/DDBJ whole genome shotgun (WGS) entry which is preliminary data.</text>
</comment>
<dbReference type="PANTHER" id="PTHR46599">
    <property type="entry name" value="PIGGYBAC TRANSPOSABLE ELEMENT-DERIVED PROTEIN 4"/>
    <property type="match status" value="1"/>
</dbReference>
<dbReference type="InterPro" id="IPR029526">
    <property type="entry name" value="PGBD"/>
</dbReference>
<dbReference type="Pfam" id="PF13843">
    <property type="entry name" value="DDE_Tnp_1_7"/>
    <property type="match status" value="1"/>
</dbReference>
<evidence type="ECO:0000259" key="1">
    <source>
        <dbReference type="Pfam" id="PF13843"/>
    </source>
</evidence>
<evidence type="ECO:0000313" key="3">
    <source>
        <dbReference type="Proteomes" id="UP001075354"/>
    </source>
</evidence>
<gene>
    <name evidence="2" type="ORF">ONE63_007326</name>
</gene>
<organism evidence="2 3">
    <name type="scientific">Megalurothrips usitatus</name>
    <name type="common">bean blossom thrips</name>
    <dbReference type="NCBI Taxonomy" id="439358"/>
    <lineage>
        <taxon>Eukaryota</taxon>
        <taxon>Metazoa</taxon>
        <taxon>Ecdysozoa</taxon>
        <taxon>Arthropoda</taxon>
        <taxon>Hexapoda</taxon>
        <taxon>Insecta</taxon>
        <taxon>Pterygota</taxon>
        <taxon>Neoptera</taxon>
        <taxon>Paraneoptera</taxon>
        <taxon>Thysanoptera</taxon>
        <taxon>Terebrantia</taxon>
        <taxon>Thripoidea</taxon>
        <taxon>Thripidae</taxon>
        <taxon>Megalurothrips</taxon>
    </lineage>
</organism>
<dbReference type="AlphaFoldDB" id="A0AAV7XYQ3"/>
<sequence length="455" mass="51308">MVEQTNLYATQFVAAAQLKRRSRARKWEPVTTAEMKTFVGILILMGLVRLPTAAAYWSKGDLYGVQLIKASMARDRFLIILKFWHFADNAAAAPGDRLCKLRPLLELLNLNFSSVVTAGRDLVIDESMVPWRGRLAFRQYIPSKSHKYGVKLFKLCLVNGFTHRLEIYAGRADRDAGVGLAEAVVKRLTDPLLDAGRVVWADNFYSSVPLTEYLVSRKTHYCGTLRPNRKGLPKEVTGKRLKKGEVEGRMKNGVKIIQWVDKRPVFMISTIPGHGATLVDVGQARRTGEPVRKPLSVVEYNRSKKGVDISDQFSSYYSSLRKTLRWYRKVAVELIAGTALVNAWVVHCEQRGTQLPLLEFREAVARQLIGGDDAGPMSPPPPPAGRRLVHSIGKYEGAIRASRQRCKKCYEHLRAQGETRDSARAKIRRINTFCRDCPGCPPMCLDCFNRVHKRL</sequence>
<dbReference type="EMBL" id="JAPTSV010000004">
    <property type="protein sequence ID" value="KAJ1528958.1"/>
    <property type="molecule type" value="Genomic_DNA"/>
</dbReference>
<feature type="domain" description="PiggyBac transposable element-derived protein" evidence="1">
    <location>
        <begin position="1"/>
        <end position="344"/>
    </location>
</feature>
<proteinExistence type="predicted"/>
<accession>A0AAV7XYQ3</accession>
<dbReference type="PANTHER" id="PTHR46599:SF3">
    <property type="entry name" value="PIGGYBAC TRANSPOSABLE ELEMENT-DERIVED PROTEIN 4"/>
    <property type="match status" value="1"/>
</dbReference>
<name>A0AAV7XYQ3_9NEOP</name>
<evidence type="ECO:0000313" key="2">
    <source>
        <dbReference type="EMBL" id="KAJ1528958.1"/>
    </source>
</evidence>
<protein>
    <recommendedName>
        <fullName evidence="1">PiggyBac transposable element-derived protein domain-containing protein</fullName>
    </recommendedName>
</protein>